<evidence type="ECO:0000256" key="2">
    <source>
        <dbReference type="ARBA" id="ARBA00022475"/>
    </source>
</evidence>
<evidence type="ECO:0000256" key="3">
    <source>
        <dbReference type="ARBA" id="ARBA00022692"/>
    </source>
</evidence>
<evidence type="ECO:0000256" key="10">
    <source>
        <dbReference type="ARBA" id="ARBA00023319"/>
    </source>
</evidence>
<dbReference type="SMART" id="SM00406">
    <property type="entry name" value="IGv"/>
    <property type="match status" value="3"/>
</dbReference>
<reference evidence="12" key="3">
    <citation type="submission" date="2025-09" db="UniProtKB">
        <authorList>
            <consortium name="Ensembl"/>
        </authorList>
    </citation>
    <scope>IDENTIFICATION</scope>
</reference>
<dbReference type="PANTHER" id="PTHR25466:SF9">
    <property type="entry name" value="FIBRONECTIN TYPE-III DOMAIN-CONTAINING PROTEIN"/>
    <property type="match status" value="1"/>
</dbReference>
<evidence type="ECO:0000313" key="12">
    <source>
        <dbReference type="Ensembl" id="ENSONIP00000030754.1"/>
    </source>
</evidence>
<dbReference type="SMART" id="SM00409">
    <property type="entry name" value="IG"/>
    <property type="match status" value="3"/>
</dbReference>
<evidence type="ECO:0000313" key="13">
    <source>
        <dbReference type="Proteomes" id="UP000005207"/>
    </source>
</evidence>
<dbReference type="InterPro" id="IPR051713">
    <property type="entry name" value="T-cell_Activation_Regulation"/>
</dbReference>
<reference evidence="13" key="1">
    <citation type="submission" date="2012-01" db="EMBL/GenBank/DDBJ databases">
        <title>The Genome Sequence of Oreochromis niloticus (Nile Tilapia).</title>
        <authorList>
            <consortium name="Broad Institute Genome Assembly Team"/>
            <consortium name="Broad Institute Sequencing Platform"/>
            <person name="Di Palma F."/>
            <person name="Johnson J."/>
            <person name="Lander E.S."/>
            <person name="Lindblad-Toh K."/>
        </authorList>
    </citation>
    <scope>NUCLEOTIDE SEQUENCE [LARGE SCALE GENOMIC DNA]</scope>
</reference>
<dbReference type="GO" id="GO:0042130">
    <property type="term" value="P:negative regulation of T cell proliferation"/>
    <property type="evidence" value="ECO:0007669"/>
    <property type="project" value="TreeGrafter"/>
</dbReference>
<dbReference type="InterPro" id="IPR003599">
    <property type="entry name" value="Ig_sub"/>
</dbReference>
<dbReference type="PROSITE" id="PS50835">
    <property type="entry name" value="IG_LIKE"/>
    <property type="match status" value="3"/>
</dbReference>
<comment type="subcellular location">
    <subcellularLocation>
        <location evidence="1">Cell membrane</location>
        <topology evidence="1">Single-pass type I membrane protein</topology>
    </subcellularLocation>
</comment>
<protein>
    <recommendedName>
        <fullName evidence="11">Ig-like domain-containing protein</fullName>
    </recommendedName>
</protein>
<evidence type="ECO:0000256" key="9">
    <source>
        <dbReference type="ARBA" id="ARBA00023180"/>
    </source>
</evidence>
<dbReference type="InterPro" id="IPR003598">
    <property type="entry name" value="Ig_sub2"/>
</dbReference>
<dbReference type="GO" id="GO:0009897">
    <property type="term" value="C:external side of plasma membrane"/>
    <property type="evidence" value="ECO:0007669"/>
    <property type="project" value="TreeGrafter"/>
</dbReference>
<feature type="domain" description="Ig-like" evidence="11">
    <location>
        <begin position="132"/>
        <end position="245"/>
    </location>
</feature>
<dbReference type="GO" id="GO:0071222">
    <property type="term" value="P:cellular response to lipopolysaccharide"/>
    <property type="evidence" value="ECO:0007669"/>
    <property type="project" value="TreeGrafter"/>
</dbReference>
<dbReference type="Ensembl" id="ENSONIT00000074936.1">
    <property type="protein sequence ID" value="ENSONIP00000030754.1"/>
    <property type="gene ID" value="ENSONIG00000035142.1"/>
</dbReference>
<name>A0A669B8F4_ORENI</name>
<keyword evidence="10" id="KW-0393">Immunoglobulin domain</keyword>
<dbReference type="PANTHER" id="PTHR25466">
    <property type="entry name" value="T-LYMPHOCYTE ACTIVATION ANTIGEN"/>
    <property type="match status" value="1"/>
</dbReference>
<evidence type="ECO:0000256" key="7">
    <source>
        <dbReference type="ARBA" id="ARBA00023157"/>
    </source>
</evidence>
<keyword evidence="13" id="KW-1185">Reference proteome</keyword>
<dbReference type="Pfam" id="PF07686">
    <property type="entry name" value="V-set"/>
    <property type="match status" value="2"/>
</dbReference>
<dbReference type="FunCoup" id="A0A669B8F4">
    <property type="interactions" value="166"/>
</dbReference>
<dbReference type="SMART" id="SM00408">
    <property type="entry name" value="IGc2"/>
    <property type="match status" value="3"/>
</dbReference>
<dbReference type="GeneTree" id="ENSGT01150000288727"/>
<dbReference type="InterPro" id="IPR013106">
    <property type="entry name" value="Ig_V-set"/>
</dbReference>
<keyword evidence="5" id="KW-1133">Transmembrane helix</keyword>
<keyword evidence="9" id="KW-0325">Glycoprotein</keyword>
<keyword evidence="4" id="KW-0732">Signal</keyword>
<sequence length="369" mass="42008">IFTKYTVNQKNIKAVFGQTVTLPCQAPKNNKSIIAAEWSRNDLGDKYLLLYWKEQFDPTNQHPSFKNRVDLQDRQMKDGDVSLILKEVTTADSGTYECRVVQRGTNMDDETISTIYLRVVAQGKTVDWSGIASLTSTERTKNIKAVVGQTVTLPCQAPKNNNSIIAAEWSRNDLGDKYLLLYWKEQFDPKKQHPSFKNRVDLQDRQMKDGDVSLILKDVTTTDSGTYECRVVQRGTNMDDDETISTIYLRVVAPGKTNHNITLEWTFTTKPDPKYIFINCDQKSSGKVHEIFSNKIQYHIRDVVEVSVSQDERFLGRVQSDKDALREGRIKLQLSRLRTEDSGMYTCRVKTDYGSGSASSELEVTSKLS</sequence>
<dbReference type="SUPFAM" id="SSF48726">
    <property type="entry name" value="Immunoglobulin"/>
    <property type="match status" value="3"/>
</dbReference>
<evidence type="ECO:0000256" key="1">
    <source>
        <dbReference type="ARBA" id="ARBA00004251"/>
    </source>
</evidence>
<dbReference type="Gene3D" id="2.60.40.10">
    <property type="entry name" value="Immunoglobulins"/>
    <property type="match status" value="3"/>
</dbReference>
<evidence type="ECO:0000259" key="11">
    <source>
        <dbReference type="PROSITE" id="PS50835"/>
    </source>
</evidence>
<dbReference type="GO" id="GO:0042102">
    <property type="term" value="P:positive regulation of T cell proliferation"/>
    <property type="evidence" value="ECO:0007669"/>
    <property type="project" value="TreeGrafter"/>
</dbReference>
<evidence type="ECO:0000256" key="5">
    <source>
        <dbReference type="ARBA" id="ARBA00022989"/>
    </source>
</evidence>
<dbReference type="GO" id="GO:0007166">
    <property type="term" value="P:cell surface receptor signaling pathway"/>
    <property type="evidence" value="ECO:0007669"/>
    <property type="project" value="TreeGrafter"/>
</dbReference>
<dbReference type="InParanoid" id="A0A669B8F4"/>
<proteinExistence type="predicted"/>
<evidence type="ECO:0000256" key="8">
    <source>
        <dbReference type="ARBA" id="ARBA00023170"/>
    </source>
</evidence>
<dbReference type="InterPro" id="IPR007110">
    <property type="entry name" value="Ig-like_dom"/>
</dbReference>
<dbReference type="GO" id="GO:0006955">
    <property type="term" value="P:immune response"/>
    <property type="evidence" value="ECO:0007669"/>
    <property type="project" value="TreeGrafter"/>
</dbReference>
<keyword evidence="7" id="KW-1015">Disulfide bond</keyword>
<dbReference type="InterPro" id="IPR036179">
    <property type="entry name" value="Ig-like_dom_sf"/>
</dbReference>
<dbReference type="InterPro" id="IPR013783">
    <property type="entry name" value="Ig-like_fold"/>
</dbReference>
<accession>A0A669B8F4</accession>
<keyword evidence="6" id="KW-0472">Membrane</keyword>
<dbReference type="GO" id="GO:0031295">
    <property type="term" value="P:T cell costimulation"/>
    <property type="evidence" value="ECO:0007669"/>
    <property type="project" value="TreeGrafter"/>
</dbReference>
<keyword evidence="8" id="KW-0675">Receptor</keyword>
<evidence type="ECO:0000256" key="6">
    <source>
        <dbReference type="ARBA" id="ARBA00023136"/>
    </source>
</evidence>
<reference evidence="12" key="2">
    <citation type="submission" date="2025-08" db="UniProtKB">
        <authorList>
            <consortium name="Ensembl"/>
        </authorList>
    </citation>
    <scope>IDENTIFICATION</scope>
</reference>
<evidence type="ECO:0000256" key="4">
    <source>
        <dbReference type="ARBA" id="ARBA00022729"/>
    </source>
</evidence>
<dbReference type="Proteomes" id="UP000005207">
    <property type="component" value="Linkage group LG3"/>
</dbReference>
<feature type="domain" description="Ig-like" evidence="11">
    <location>
        <begin position="3"/>
        <end position="113"/>
    </location>
</feature>
<keyword evidence="3" id="KW-0812">Transmembrane</keyword>
<organism evidence="12 13">
    <name type="scientific">Oreochromis niloticus</name>
    <name type="common">Nile tilapia</name>
    <name type="synonym">Tilapia nilotica</name>
    <dbReference type="NCBI Taxonomy" id="8128"/>
    <lineage>
        <taxon>Eukaryota</taxon>
        <taxon>Metazoa</taxon>
        <taxon>Chordata</taxon>
        <taxon>Craniata</taxon>
        <taxon>Vertebrata</taxon>
        <taxon>Euteleostomi</taxon>
        <taxon>Actinopterygii</taxon>
        <taxon>Neopterygii</taxon>
        <taxon>Teleostei</taxon>
        <taxon>Neoteleostei</taxon>
        <taxon>Acanthomorphata</taxon>
        <taxon>Ovalentaria</taxon>
        <taxon>Cichlomorphae</taxon>
        <taxon>Cichliformes</taxon>
        <taxon>Cichlidae</taxon>
        <taxon>African cichlids</taxon>
        <taxon>Pseudocrenilabrinae</taxon>
        <taxon>Oreochromini</taxon>
        <taxon>Oreochromis</taxon>
    </lineage>
</organism>
<keyword evidence="2" id="KW-1003">Cell membrane</keyword>
<dbReference type="AlphaFoldDB" id="A0A669B8F4"/>
<feature type="domain" description="Ig-like" evidence="11">
    <location>
        <begin position="249"/>
        <end position="365"/>
    </location>
</feature>